<evidence type="ECO:0000313" key="3">
    <source>
        <dbReference type="Proteomes" id="UP000824998"/>
    </source>
</evidence>
<name>A0A9P8C2N6_9HELO</name>
<dbReference type="PANTHER" id="PTHR33112">
    <property type="entry name" value="DOMAIN PROTEIN, PUTATIVE-RELATED"/>
    <property type="match status" value="1"/>
</dbReference>
<evidence type="ECO:0000259" key="1">
    <source>
        <dbReference type="Pfam" id="PF06985"/>
    </source>
</evidence>
<feature type="domain" description="Heterokaryon incompatibility" evidence="1">
    <location>
        <begin position="215"/>
        <end position="358"/>
    </location>
</feature>
<dbReference type="Pfam" id="PF06985">
    <property type="entry name" value="HET"/>
    <property type="match status" value="1"/>
</dbReference>
<organism evidence="2 3">
    <name type="scientific">Amylocarpus encephaloides</name>
    <dbReference type="NCBI Taxonomy" id="45428"/>
    <lineage>
        <taxon>Eukaryota</taxon>
        <taxon>Fungi</taxon>
        <taxon>Dikarya</taxon>
        <taxon>Ascomycota</taxon>
        <taxon>Pezizomycotina</taxon>
        <taxon>Leotiomycetes</taxon>
        <taxon>Helotiales</taxon>
        <taxon>Helotiales incertae sedis</taxon>
        <taxon>Amylocarpus</taxon>
    </lineage>
</organism>
<dbReference type="EMBL" id="MU251620">
    <property type="protein sequence ID" value="KAG9231165.1"/>
    <property type="molecule type" value="Genomic_DNA"/>
</dbReference>
<dbReference type="OrthoDB" id="5125733at2759"/>
<proteinExistence type="predicted"/>
<dbReference type="InterPro" id="IPR010730">
    <property type="entry name" value="HET"/>
</dbReference>
<sequence length="663" mass="74249">MDVCKWCGRGEPDTTFENAHLCGDCNKKAVWALENPRPCDTCESIFTNKKSLNELVSEDGFMHLNIDGLRTTAEKGCPLCRIFLLQDPNPDWARLQTSITLFAETKDSVDGFCKDITSLYFWSEADQFKLTVSVSADLDDAAATCISQRPIETNLANENTFKKARTWLGDCLATHTESRNPATKPRLPTRVISVGNIGDSEVRLYEPGTPTYEQYITLSYCWGKPPFLVTLKSNIDDHKSSMPVSALPKTIQDAIAATRGLGFRYIWIDALCIIQDSEEDKVKEIGGMCDIYHNSTLTIAAVSASAVSEGFLCPKARPKVTLPYRCGDGKMGQVLISTQKMVDLWQETMYTRAWCLQEYLLSSRLLLFTDTEVLWSCQQEPFRHSDSTHVTYDAEIPTHARSPFRRLPGDIFIGGYLAPDANVAPFDLVKFKEWTSICSNYSRRELTVLSDRLPALAGVAQKFQEAWGGEYYAGLWPHHFIELLSWRRSQRLPTGFVSRPEAYRAPSWSWASIEGTIEFHFQNGHATKTKVPGAKLISCTVEPAIQEFPLLEVKGGQAIVEGQMILLSASPIAAKSKPDRGDVYWDDHPLDSQLDEETSKNCWCVLLGEAWAGHKSSEAISLILLPIPGQQDTFKRIGLHRYLSKASSKAWAGPTKRRMIKVV</sequence>
<protein>
    <submittedName>
        <fullName evidence="2">Heterokaryon incompatibility protein-domain-containing protein</fullName>
    </submittedName>
</protein>
<reference evidence="2" key="1">
    <citation type="journal article" date="2021" name="IMA Fungus">
        <title>Genomic characterization of three marine fungi, including Emericellopsis atlantica sp. nov. with signatures of a generalist lifestyle and marine biomass degradation.</title>
        <authorList>
            <person name="Hagestad O.C."/>
            <person name="Hou L."/>
            <person name="Andersen J.H."/>
            <person name="Hansen E.H."/>
            <person name="Altermark B."/>
            <person name="Li C."/>
            <person name="Kuhnert E."/>
            <person name="Cox R.J."/>
            <person name="Crous P.W."/>
            <person name="Spatafora J.W."/>
            <person name="Lail K."/>
            <person name="Amirebrahimi M."/>
            <person name="Lipzen A."/>
            <person name="Pangilinan J."/>
            <person name="Andreopoulos W."/>
            <person name="Hayes R.D."/>
            <person name="Ng V."/>
            <person name="Grigoriev I.V."/>
            <person name="Jackson S.A."/>
            <person name="Sutton T.D.S."/>
            <person name="Dobson A.D.W."/>
            <person name="Rama T."/>
        </authorList>
    </citation>
    <scope>NUCLEOTIDE SEQUENCE</scope>
    <source>
        <strain evidence="2">TRa018bII</strain>
    </source>
</reference>
<dbReference type="Proteomes" id="UP000824998">
    <property type="component" value="Unassembled WGS sequence"/>
</dbReference>
<gene>
    <name evidence="2" type="ORF">BJ875DRAFT_128794</name>
</gene>
<dbReference type="AlphaFoldDB" id="A0A9P8C2N6"/>
<comment type="caution">
    <text evidence="2">The sequence shown here is derived from an EMBL/GenBank/DDBJ whole genome shotgun (WGS) entry which is preliminary data.</text>
</comment>
<accession>A0A9P8C2N6</accession>
<evidence type="ECO:0000313" key="2">
    <source>
        <dbReference type="EMBL" id="KAG9231165.1"/>
    </source>
</evidence>
<keyword evidence="3" id="KW-1185">Reference proteome</keyword>
<dbReference type="PANTHER" id="PTHR33112:SF16">
    <property type="entry name" value="HETEROKARYON INCOMPATIBILITY DOMAIN-CONTAINING PROTEIN"/>
    <property type="match status" value="1"/>
</dbReference>